<sequence>MINWKYPYNSKRWIALRDKHLWKQPYCVKCETTFNLQVDHIISHRNNEDLFLDPENLQTLCIQHHSEKTNQTKGLIFFKRSNLPLKINTGVVGGINLHLEQFIKLQAHYFTNYATHCEFNIKQNNLNYKELQTLVDLVLEFFKIKGLVFENIKSNESQVVELFNNLLAE</sequence>
<organism evidence="2 3">
    <name type="scientific">Mycoplasmopsis bovigenitalium 51080</name>
    <dbReference type="NCBI Taxonomy" id="1188235"/>
    <lineage>
        <taxon>Bacteria</taxon>
        <taxon>Bacillati</taxon>
        <taxon>Mycoplasmatota</taxon>
        <taxon>Mycoplasmoidales</taxon>
        <taxon>Metamycoplasmataceae</taxon>
        <taxon>Mycoplasmopsis</taxon>
    </lineage>
</organism>
<dbReference type="EMBL" id="AORH01000034">
    <property type="protein sequence ID" value="ENY68998.1"/>
    <property type="molecule type" value="Genomic_DNA"/>
</dbReference>
<dbReference type="Gene3D" id="1.10.30.50">
    <property type="match status" value="1"/>
</dbReference>
<dbReference type="CDD" id="cd00085">
    <property type="entry name" value="HNHc"/>
    <property type="match status" value="1"/>
</dbReference>
<dbReference type="InterPro" id="IPR003615">
    <property type="entry name" value="HNH_nuc"/>
</dbReference>
<evidence type="ECO:0000259" key="1">
    <source>
        <dbReference type="SMART" id="SM00507"/>
    </source>
</evidence>
<dbReference type="OrthoDB" id="399336at2"/>
<feature type="domain" description="HNH nuclease" evidence="1">
    <location>
        <begin position="9"/>
        <end position="66"/>
    </location>
</feature>
<gene>
    <name evidence="2" type="ORF">MBVG_6770</name>
</gene>
<keyword evidence="3" id="KW-1185">Reference proteome</keyword>
<reference evidence="2 3" key="1">
    <citation type="journal article" date="2013" name="Genome Announc.">
        <title>Draft Genome Sequences of Mycoplasma alkalescens, Mycoplasma arginini, and Mycoplasma bovigenitalium, Three Species with Equivocal Pathogenic Status for Cattle.</title>
        <authorList>
            <person name="Manso-Silvan L."/>
            <person name="Tardy F."/>
            <person name="Baranowski E."/>
            <person name="Barre A."/>
            <person name="Blanchard A."/>
            <person name="Breton M."/>
            <person name="Couture C."/>
            <person name="Citti C."/>
            <person name="Dordet-Frisoni E."/>
            <person name="Dupuy V."/>
            <person name="Gaurivaud P."/>
            <person name="Jacob D."/>
            <person name="Lemaitre C."/>
            <person name="Nikolski M."/>
            <person name="Nouvel L.X."/>
            <person name="Poumarat F."/>
            <person name="Thebault P."/>
            <person name="Theil S."/>
            <person name="Thiaucourt F."/>
            <person name="Sirand-Pugnet P."/>
        </authorList>
    </citation>
    <scope>NUCLEOTIDE SEQUENCE [LARGE SCALE GENOMIC DNA]</scope>
    <source>
        <strain evidence="2 3">51080</strain>
    </source>
</reference>
<dbReference type="RefSeq" id="WP_004421592.1">
    <property type="nucleotide sequence ID" value="NZ_AORH01000034.1"/>
</dbReference>
<evidence type="ECO:0000313" key="3">
    <source>
        <dbReference type="Proteomes" id="UP000013220"/>
    </source>
</evidence>
<evidence type="ECO:0000313" key="2">
    <source>
        <dbReference type="EMBL" id="ENY68998.1"/>
    </source>
</evidence>
<dbReference type="PATRIC" id="fig|1188235.3.peg.674"/>
<dbReference type="GO" id="GO:0008270">
    <property type="term" value="F:zinc ion binding"/>
    <property type="evidence" value="ECO:0007669"/>
    <property type="project" value="InterPro"/>
</dbReference>
<dbReference type="Pfam" id="PF01844">
    <property type="entry name" value="HNH"/>
    <property type="match status" value="1"/>
</dbReference>
<dbReference type="GO" id="GO:0003676">
    <property type="term" value="F:nucleic acid binding"/>
    <property type="evidence" value="ECO:0007669"/>
    <property type="project" value="InterPro"/>
</dbReference>
<dbReference type="SMART" id="SM00507">
    <property type="entry name" value="HNHc"/>
    <property type="match status" value="1"/>
</dbReference>
<dbReference type="GO" id="GO:0004519">
    <property type="term" value="F:endonuclease activity"/>
    <property type="evidence" value="ECO:0007669"/>
    <property type="project" value="InterPro"/>
</dbReference>
<dbReference type="AlphaFoldDB" id="N9VBD1"/>
<dbReference type="InterPro" id="IPR002711">
    <property type="entry name" value="HNH"/>
</dbReference>
<protein>
    <recommendedName>
        <fullName evidence="1">HNH nuclease domain-containing protein</fullName>
    </recommendedName>
</protein>
<proteinExistence type="predicted"/>
<name>N9VBD1_9BACT</name>
<dbReference type="Proteomes" id="UP000013220">
    <property type="component" value="Unassembled WGS sequence"/>
</dbReference>
<dbReference type="STRING" id="1188235.MBVG_6770"/>
<accession>N9VBD1</accession>
<comment type="caution">
    <text evidence="2">The sequence shown here is derived from an EMBL/GenBank/DDBJ whole genome shotgun (WGS) entry which is preliminary data.</text>
</comment>